<evidence type="ECO:0000313" key="1">
    <source>
        <dbReference type="EMBL" id="KAG0420993.1"/>
    </source>
</evidence>
<sequence length="86" mass="9771">SEGALPVDNCDRTFMELEFTVNSPNFPGPYPGRTICRYMVRRFDSATCAIEVLFSKFDMESNPDCQYEHLEVDGRKLCGVLPENTV</sequence>
<accession>A0AC60PJC1</accession>
<feature type="non-terminal residue" evidence="1">
    <location>
        <position position="1"/>
    </location>
</feature>
<name>A0AC60PJC1_IXOPE</name>
<keyword evidence="2" id="KW-1185">Reference proteome</keyword>
<dbReference type="EMBL" id="JABSTQ010010442">
    <property type="protein sequence ID" value="KAG0420993.1"/>
    <property type="molecule type" value="Genomic_DNA"/>
</dbReference>
<dbReference type="Proteomes" id="UP000805193">
    <property type="component" value="Unassembled WGS sequence"/>
</dbReference>
<feature type="non-terminal residue" evidence="1">
    <location>
        <position position="86"/>
    </location>
</feature>
<comment type="caution">
    <text evidence="1">The sequence shown here is derived from an EMBL/GenBank/DDBJ whole genome shotgun (WGS) entry which is preliminary data.</text>
</comment>
<proteinExistence type="predicted"/>
<reference evidence="1 2" key="1">
    <citation type="journal article" date="2020" name="Cell">
        <title>Large-Scale Comparative Analyses of Tick Genomes Elucidate Their Genetic Diversity and Vector Capacities.</title>
        <authorList>
            <consortium name="Tick Genome and Microbiome Consortium (TIGMIC)"/>
            <person name="Jia N."/>
            <person name="Wang J."/>
            <person name="Shi W."/>
            <person name="Du L."/>
            <person name="Sun Y."/>
            <person name="Zhan W."/>
            <person name="Jiang J.F."/>
            <person name="Wang Q."/>
            <person name="Zhang B."/>
            <person name="Ji P."/>
            <person name="Bell-Sakyi L."/>
            <person name="Cui X.M."/>
            <person name="Yuan T.T."/>
            <person name="Jiang B.G."/>
            <person name="Yang W.F."/>
            <person name="Lam T.T."/>
            <person name="Chang Q.C."/>
            <person name="Ding S.J."/>
            <person name="Wang X.J."/>
            <person name="Zhu J.G."/>
            <person name="Ruan X.D."/>
            <person name="Zhao L."/>
            <person name="Wei J.T."/>
            <person name="Ye R.Z."/>
            <person name="Que T.C."/>
            <person name="Du C.H."/>
            <person name="Zhou Y.H."/>
            <person name="Cheng J.X."/>
            <person name="Dai P.F."/>
            <person name="Guo W.B."/>
            <person name="Han X.H."/>
            <person name="Huang E.J."/>
            <person name="Li L.F."/>
            <person name="Wei W."/>
            <person name="Gao Y.C."/>
            <person name="Liu J.Z."/>
            <person name="Shao H.Z."/>
            <person name="Wang X."/>
            <person name="Wang C.C."/>
            <person name="Yang T.C."/>
            <person name="Huo Q.B."/>
            <person name="Li W."/>
            <person name="Chen H.Y."/>
            <person name="Chen S.E."/>
            <person name="Zhou L.G."/>
            <person name="Ni X.B."/>
            <person name="Tian J.H."/>
            <person name="Sheng Y."/>
            <person name="Liu T."/>
            <person name="Pan Y.S."/>
            <person name="Xia L.Y."/>
            <person name="Li J."/>
            <person name="Zhao F."/>
            <person name="Cao W.C."/>
        </authorList>
    </citation>
    <scope>NUCLEOTIDE SEQUENCE [LARGE SCALE GENOMIC DNA]</scope>
    <source>
        <strain evidence="1">Iper-2018</strain>
    </source>
</reference>
<protein>
    <submittedName>
        <fullName evidence="1">Uncharacterized protein</fullName>
    </submittedName>
</protein>
<evidence type="ECO:0000313" key="2">
    <source>
        <dbReference type="Proteomes" id="UP000805193"/>
    </source>
</evidence>
<gene>
    <name evidence="1" type="ORF">HPB47_003104</name>
</gene>
<organism evidence="1 2">
    <name type="scientific">Ixodes persulcatus</name>
    <name type="common">Taiga tick</name>
    <dbReference type="NCBI Taxonomy" id="34615"/>
    <lineage>
        <taxon>Eukaryota</taxon>
        <taxon>Metazoa</taxon>
        <taxon>Ecdysozoa</taxon>
        <taxon>Arthropoda</taxon>
        <taxon>Chelicerata</taxon>
        <taxon>Arachnida</taxon>
        <taxon>Acari</taxon>
        <taxon>Parasitiformes</taxon>
        <taxon>Ixodida</taxon>
        <taxon>Ixodoidea</taxon>
        <taxon>Ixodidae</taxon>
        <taxon>Ixodinae</taxon>
        <taxon>Ixodes</taxon>
    </lineage>
</organism>